<dbReference type="GO" id="GO:0034354">
    <property type="term" value="P:'de novo' NAD+ biosynthetic process from L-tryptophan"/>
    <property type="evidence" value="ECO:0007669"/>
    <property type="project" value="UniProtKB-UniRule"/>
</dbReference>
<dbReference type="GO" id="GO:0000334">
    <property type="term" value="F:3-hydroxyanthranilate 3,4-dioxygenase activity"/>
    <property type="evidence" value="ECO:0007669"/>
    <property type="project" value="UniProtKB-UniRule"/>
</dbReference>
<comment type="cofactor">
    <cofactor evidence="1 9">
        <name>Fe(2+)</name>
        <dbReference type="ChEBI" id="CHEBI:29033"/>
    </cofactor>
</comment>
<feature type="binding site" evidence="9">
    <location>
        <position position="161"/>
    </location>
    <ligand>
        <name>a divalent metal cation</name>
        <dbReference type="ChEBI" id="CHEBI:60240"/>
    </ligand>
</feature>
<feature type="binding site" evidence="9">
    <location>
        <position position="51"/>
    </location>
    <ligand>
        <name>Fe cation</name>
        <dbReference type="ChEBI" id="CHEBI:24875"/>
        <note>catalytic</note>
    </ligand>
</feature>
<accession>A0A437A3X1</accession>
<feature type="binding site" evidence="9">
    <location>
        <position position="124"/>
    </location>
    <ligand>
        <name>a divalent metal cation</name>
        <dbReference type="ChEBI" id="CHEBI:60240"/>
    </ligand>
</feature>
<dbReference type="STRING" id="97331.A0A437A3X1"/>
<dbReference type="InterPro" id="IPR010329">
    <property type="entry name" value="3hydroanth_dOase"/>
</dbReference>
<comment type="caution">
    <text evidence="10">The sequence shown here is derived from an EMBL/GenBank/DDBJ whole genome shotgun (WGS) entry which is preliminary data.</text>
</comment>
<dbReference type="EMBL" id="SAEB01000006">
    <property type="protein sequence ID" value="RVD85851.1"/>
    <property type="molecule type" value="Genomic_DNA"/>
</dbReference>
<feature type="binding site" evidence="9">
    <location>
        <position position="109"/>
    </location>
    <ligand>
        <name>substrate</name>
    </ligand>
</feature>
<dbReference type="GO" id="GO:0008198">
    <property type="term" value="F:ferrous iron binding"/>
    <property type="evidence" value="ECO:0007669"/>
    <property type="project" value="UniProtKB-UniRule"/>
</dbReference>
<dbReference type="VEuPathDB" id="FungiDB:DFL_004155"/>
<dbReference type="GO" id="GO:0006569">
    <property type="term" value="P:L-tryptophan catabolic process"/>
    <property type="evidence" value="ECO:0007669"/>
    <property type="project" value="UniProtKB-UniRule"/>
</dbReference>
<comment type="catalytic activity">
    <reaction evidence="9">
        <text>3-hydroxyanthranilate + O2 = (2Z,4Z)-2-amino-3-carboxymuconate 6-semialdehyde</text>
        <dbReference type="Rhea" id="RHEA:17953"/>
        <dbReference type="ChEBI" id="CHEBI:15379"/>
        <dbReference type="ChEBI" id="CHEBI:36559"/>
        <dbReference type="ChEBI" id="CHEBI:77612"/>
        <dbReference type="EC" id="1.13.11.6"/>
    </reaction>
</comment>
<protein>
    <recommendedName>
        <fullName evidence="9">3-hydroxyanthranilate 3,4-dioxygenase</fullName>
        <ecNumber evidence="9">1.13.11.6</ecNumber>
    </recommendedName>
    <alternativeName>
        <fullName evidence="9">3-hydroxyanthranilate oxygenase</fullName>
        <shortName evidence="9">3-HAO</shortName>
    </alternativeName>
    <alternativeName>
        <fullName evidence="9">3-hydroxyanthranilic acid dioxygenase</fullName>
        <shortName evidence="9">HAD</shortName>
    </alternativeName>
    <alternativeName>
        <fullName evidence="9">Biosynthesis of nicotinic acid protein 1</fullName>
    </alternativeName>
</protein>
<keyword evidence="6 9" id="KW-0223">Dioxygenase</keyword>
<evidence type="ECO:0000313" key="11">
    <source>
        <dbReference type="Proteomes" id="UP000283090"/>
    </source>
</evidence>
<evidence type="ECO:0000256" key="8">
    <source>
        <dbReference type="ARBA" id="ARBA00023004"/>
    </source>
</evidence>
<keyword evidence="11" id="KW-1185">Reference proteome</keyword>
<keyword evidence="5 9" id="KW-0479">Metal-binding</keyword>
<keyword evidence="3 9" id="KW-0963">Cytoplasm</keyword>
<dbReference type="SUPFAM" id="SSF51182">
    <property type="entry name" value="RmlC-like cupins"/>
    <property type="match status" value="1"/>
</dbReference>
<evidence type="ECO:0000256" key="7">
    <source>
        <dbReference type="ARBA" id="ARBA00023002"/>
    </source>
</evidence>
<evidence type="ECO:0000256" key="6">
    <source>
        <dbReference type="ARBA" id="ARBA00022964"/>
    </source>
</evidence>
<evidence type="ECO:0000256" key="2">
    <source>
        <dbReference type="ARBA" id="ARBA00002752"/>
    </source>
</evidence>
<evidence type="ECO:0000256" key="5">
    <source>
        <dbReference type="ARBA" id="ARBA00022723"/>
    </source>
</evidence>
<gene>
    <name evidence="9" type="primary">BNA1</name>
    <name evidence="10" type="ORF">DFL_004155</name>
</gene>
<keyword evidence="4 9" id="KW-0662">Pyridine nucleotide biosynthesis</keyword>
<dbReference type="EC" id="1.13.11.6" evidence="9"/>
<keyword evidence="7 9" id="KW-0560">Oxidoreductase</keyword>
<dbReference type="PANTHER" id="PTHR15497">
    <property type="entry name" value="3-HYDROXYANTHRANILATE 3,4-DIOXYGENASE"/>
    <property type="match status" value="1"/>
</dbReference>
<evidence type="ECO:0000256" key="1">
    <source>
        <dbReference type="ARBA" id="ARBA00001954"/>
    </source>
</evidence>
<dbReference type="Proteomes" id="UP000283090">
    <property type="component" value="Unassembled WGS sequence"/>
</dbReference>
<evidence type="ECO:0000256" key="9">
    <source>
        <dbReference type="HAMAP-Rule" id="MF_03019"/>
    </source>
</evidence>
<name>A0A437A3X1_ARTFL</name>
<dbReference type="GO" id="GO:0043420">
    <property type="term" value="P:anthranilate metabolic process"/>
    <property type="evidence" value="ECO:0007669"/>
    <property type="project" value="UniProtKB-UniRule"/>
</dbReference>
<dbReference type="AlphaFoldDB" id="A0A437A3X1"/>
<feature type="binding site" evidence="9">
    <location>
        <position position="164"/>
    </location>
    <ligand>
        <name>a divalent metal cation</name>
        <dbReference type="ChEBI" id="CHEBI:60240"/>
    </ligand>
</feature>
<dbReference type="InterPro" id="IPR011051">
    <property type="entry name" value="RmlC_Cupin_sf"/>
</dbReference>
<feature type="binding site" evidence="9">
    <location>
        <position position="47"/>
    </location>
    <ligand>
        <name>O2</name>
        <dbReference type="ChEBI" id="CHEBI:15379"/>
    </ligand>
</feature>
<comment type="subcellular location">
    <subcellularLocation>
        <location evidence="9">Cytoplasm</location>
    </subcellularLocation>
</comment>
<comment type="function">
    <text evidence="2 9">Catalyzes the oxidative ring opening of 3-hydroxyanthranilate to 2-amino-3-carboxymuconate semialdehyde, which spontaneously cyclizes to quinolinate.</text>
</comment>
<dbReference type="Gene3D" id="2.60.120.10">
    <property type="entry name" value="Jelly Rolls"/>
    <property type="match status" value="1"/>
</dbReference>
<dbReference type="HAMAP" id="MF_00825">
    <property type="entry name" value="3_HAO"/>
    <property type="match status" value="1"/>
</dbReference>
<feature type="binding site" evidence="9">
    <location>
        <position position="57"/>
    </location>
    <ligand>
        <name>substrate</name>
    </ligand>
</feature>
<sequence>MSISGPLNLPKWLEENSHLLQPPINNYCVYNEDFTVMIVGGASGNARTDYHINTTPEWFYQYKGPMVLKIVDDGVFRDIIIREGDMFLLPPNTPHNPVRFANTVGIVLEQKRPEGNLDRLRWYCQDCKEVVYEDAFYCTDLGTQIKEAVNKFRNDDNLRKCKNCGALAEVERTKDGLPDLE</sequence>
<comment type="similarity">
    <text evidence="9">Belongs to the 3-HAO family.</text>
</comment>
<organism evidence="10 11">
    <name type="scientific">Arthrobotrys flagrans</name>
    <name type="common">Nematode-trapping fungus</name>
    <name type="synonym">Trichothecium flagrans</name>
    <dbReference type="NCBI Taxonomy" id="97331"/>
    <lineage>
        <taxon>Eukaryota</taxon>
        <taxon>Fungi</taxon>
        <taxon>Dikarya</taxon>
        <taxon>Ascomycota</taxon>
        <taxon>Pezizomycotina</taxon>
        <taxon>Orbiliomycetes</taxon>
        <taxon>Orbiliales</taxon>
        <taxon>Orbiliaceae</taxon>
        <taxon>Arthrobotrys</taxon>
    </lineage>
</organism>
<dbReference type="FunFam" id="2.60.120.10:FF:000093">
    <property type="entry name" value="3-hydroxyanthranilate 3,4-dioxygenase"/>
    <property type="match status" value="1"/>
</dbReference>
<dbReference type="CDD" id="cd06123">
    <property type="entry name" value="cupin_HAO"/>
    <property type="match status" value="1"/>
</dbReference>
<keyword evidence="8 9" id="KW-0408">Iron</keyword>
<reference evidence="10 11" key="1">
    <citation type="submission" date="2019-01" db="EMBL/GenBank/DDBJ databases">
        <title>Intercellular communication is required for trap formation in the nematode-trapping fungus Duddingtonia flagrans.</title>
        <authorList>
            <person name="Youssar L."/>
            <person name="Wernet V."/>
            <person name="Hensel N."/>
            <person name="Hildebrandt H.-G."/>
            <person name="Fischer R."/>
        </authorList>
    </citation>
    <scope>NUCLEOTIDE SEQUENCE [LARGE SCALE GENOMIC DNA]</scope>
    <source>
        <strain evidence="10 11">CBS H-5679</strain>
    </source>
</reference>
<proteinExistence type="inferred from homology"/>
<dbReference type="GO" id="GO:0005737">
    <property type="term" value="C:cytoplasm"/>
    <property type="evidence" value="ECO:0007669"/>
    <property type="project" value="UniProtKB-SubCell"/>
</dbReference>
<dbReference type="OrthoDB" id="204928at2759"/>
<dbReference type="Pfam" id="PF06052">
    <property type="entry name" value="3-HAO"/>
    <property type="match status" value="1"/>
</dbReference>
<comment type="pathway">
    <text evidence="9">Cofactor biosynthesis; NAD(+) biosynthesis; quinolinate from L-kynurenine: step 3/3.</text>
</comment>
<evidence type="ECO:0000256" key="4">
    <source>
        <dbReference type="ARBA" id="ARBA00022642"/>
    </source>
</evidence>
<feature type="binding site" evidence="9">
    <location>
        <position position="57"/>
    </location>
    <ligand>
        <name>Fe cation</name>
        <dbReference type="ChEBI" id="CHEBI:24875"/>
        <note>catalytic</note>
    </ligand>
</feature>
<dbReference type="UniPathway" id="UPA00253">
    <property type="reaction ID" value="UER00330"/>
</dbReference>
<feature type="binding site" evidence="9">
    <location>
        <position position="99"/>
    </location>
    <ligand>
        <name>substrate</name>
    </ligand>
</feature>
<evidence type="ECO:0000256" key="3">
    <source>
        <dbReference type="ARBA" id="ARBA00022490"/>
    </source>
</evidence>
<feature type="binding site" evidence="9">
    <location>
        <position position="95"/>
    </location>
    <ligand>
        <name>Fe cation</name>
        <dbReference type="ChEBI" id="CHEBI:24875"/>
        <note>catalytic</note>
    </ligand>
</feature>
<dbReference type="PANTHER" id="PTHR15497:SF1">
    <property type="entry name" value="3-HYDROXYANTHRANILATE 3,4-DIOXYGENASE"/>
    <property type="match status" value="1"/>
</dbReference>
<dbReference type="NCBIfam" id="TIGR03037">
    <property type="entry name" value="anthran_nbaC"/>
    <property type="match status" value="1"/>
</dbReference>
<dbReference type="InterPro" id="IPR014710">
    <property type="entry name" value="RmlC-like_jellyroll"/>
</dbReference>
<dbReference type="GO" id="GO:0019805">
    <property type="term" value="P:quinolinate biosynthetic process"/>
    <property type="evidence" value="ECO:0007669"/>
    <property type="project" value="UniProtKB-UniRule"/>
</dbReference>
<evidence type="ECO:0000313" key="10">
    <source>
        <dbReference type="EMBL" id="RVD85851.1"/>
    </source>
</evidence>
<feature type="binding site" evidence="9">
    <location>
        <position position="127"/>
    </location>
    <ligand>
        <name>a divalent metal cation</name>
        <dbReference type="ChEBI" id="CHEBI:60240"/>
    </ligand>
</feature>